<keyword evidence="1" id="KW-1133">Transmembrane helix</keyword>
<dbReference type="SUPFAM" id="SSF50969">
    <property type="entry name" value="YVTN repeat-like/Quinoprotein amine dehydrogenase"/>
    <property type="match status" value="1"/>
</dbReference>
<proteinExistence type="predicted"/>
<dbReference type="Proteomes" id="UP000681722">
    <property type="component" value="Unassembled WGS sequence"/>
</dbReference>
<keyword evidence="1" id="KW-0812">Transmembrane</keyword>
<evidence type="ECO:0000313" key="5">
    <source>
        <dbReference type="EMBL" id="CAF3664563.1"/>
    </source>
</evidence>
<dbReference type="EMBL" id="CAJNOQ010005423">
    <property type="protein sequence ID" value="CAF1098228.1"/>
    <property type="molecule type" value="Genomic_DNA"/>
</dbReference>
<dbReference type="InterPro" id="IPR011044">
    <property type="entry name" value="Quino_amine_DH_bsu"/>
</dbReference>
<dbReference type="EMBL" id="CAJOBA010002935">
    <property type="protein sequence ID" value="CAF3664563.1"/>
    <property type="molecule type" value="Genomic_DNA"/>
</dbReference>
<dbReference type="Proteomes" id="UP000663829">
    <property type="component" value="Unassembled WGS sequence"/>
</dbReference>
<dbReference type="Proteomes" id="UP000682733">
    <property type="component" value="Unassembled WGS sequence"/>
</dbReference>
<keyword evidence="2" id="KW-0732">Signal</keyword>
<feature type="signal peptide" evidence="2">
    <location>
        <begin position="1"/>
        <end position="15"/>
    </location>
</feature>
<evidence type="ECO:0000313" key="3">
    <source>
        <dbReference type="EMBL" id="CAF0880877.1"/>
    </source>
</evidence>
<dbReference type="EMBL" id="CAJNOK010002934">
    <property type="protein sequence ID" value="CAF0880877.1"/>
    <property type="molecule type" value="Genomic_DNA"/>
</dbReference>
<protein>
    <recommendedName>
        <fullName evidence="8">Transmembrane protein</fullName>
    </recommendedName>
</protein>
<dbReference type="SMART" id="SM01411">
    <property type="entry name" value="Ephrin_rec_like"/>
    <property type="match status" value="1"/>
</dbReference>
<gene>
    <name evidence="4" type="ORF">GPM918_LOCUS18611</name>
    <name evidence="3" type="ORF">OVA965_LOCUS8613</name>
    <name evidence="6" type="ORF">SRO942_LOCUS18608</name>
    <name evidence="5" type="ORF">TMI583_LOCUS8609</name>
</gene>
<evidence type="ECO:0000313" key="4">
    <source>
        <dbReference type="EMBL" id="CAF1098228.1"/>
    </source>
</evidence>
<accession>A0A814NX82</accession>
<keyword evidence="1" id="KW-0472">Membrane</keyword>
<keyword evidence="7" id="KW-1185">Reference proteome</keyword>
<dbReference type="EMBL" id="CAJOBC010005423">
    <property type="protein sequence ID" value="CAF3863270.1"/>
    <property type="molecule type" value="Genomic_DNA"/>
</dbReference>
<reference evidence="4" key="1">
    <citation type="submission" date="2021-02" db="EMBL/GenBank/DDBJ databases">
        <authorList>
            <person name="Nowell W R."/>
        </authorList>
    </citation>
    <scope>NUCLEOTIDE SEQUENCE</scope>
</reference>
<feature type="transmembrane region" description="Helical" evidence="1">
    <location>
        <begin position="468"/>
        <end position="492"/>
    </location>
</feature>
<dbReference type="AlphaFoldDB" id="A0A814NX82"/>
<sequence length="824" mass="91239">MFIIYLWLVLPLVCSQSTSNVSEFTAYGSKIAVNNVMIVEVYNDRHQFGVEFASAGGSTCISDFENSSYIYSVALGKYANVTSFAYIGKDKDTKTLFISSTTVLDNCTFTPPNIFSFNSSHSDHYLLAVNPTGQFLFGFSNDFILVWEPENQFAEKWTNNITYAQQTFVPYAVDVSQDFALVVGSDGFTGPIAYLLHFNSCNIITSSFETCMTVVDVYVYNTSGTGVSNMSVKINDAGHVLWSIGSINKVILMSIVNVSLNVISTINNIGEVKAVAWMTSTTCAFLLSSQIQFYQITNGTFTYSSTFPNTWKTLCSTMTPNFVTIAMSDTIGLAILDVNGYVYVIRPTTIGYYSVTSTGCGTKIRFAYSKEAKCLPGYYHSETSARPCALCPSDTYNSGENYVECVPCSNSSFCPLGSVADVDSSAMTSIVQARAYPVSPESTLFDDILLQNMFNMSFSRHCLLVSPLFWTLLIIACALLVLTVMGISKFFVQCKDARQTIKYVFKQTDLIGEGELWIGGIVSFSVLVLVSFAYAFSTLYLKQYPIETSADSAFACNTNLRNSKFSTQMQLLGIPLSDEIQPLFDMLDAQAYMLNVDFVNTYFHCSDLIIQQTVGTVVSVIPSQNCSQHSAILSVAVALPLHTIAIQLSLNGTRTIGGMRVGLSGPAASNEEYTVQELNFMQGYMVQNRTLSQNPSLQLQLIRLINDTEPLSESDKTIFSALWIPTFSYVSDQLFLTETQYFGNTRSQTLLTVSLSEKAYYVINTQSPIAKQAEVVFHSILFTIVCLELFGLLFVIFKLVFVPLFRFVVNKFQRADAPYELTPM</sequence>
<evidence type="ECO:0000256" key="2">
    <source>
        <dbReference type="SAM" id="SignalP"/>
    </source>
</evidence>
<evidence type="ECO:0000313" key="6">
    <source>
        <dbReference type="EMBL" id="CAF3863270.1"/>
    </source>
</evidence>
<organism evidence="4 7">
    <name type="scientific">Didymodactylos carnosus</name>
    <dbReference type="NCBI Taxonomy" id="1234261"/>
    <lineage>
        <taxon>Eukaryota</taxon>
        <taxon>Metazoa</taxon>
        <taxon>Spiralia</taxon>
        <taxon>Gnathifera</taxon>
        <taxon>Rotifera</taxon>
        <taxon>Eurotatoria</taxon>
        <taxon>Bdelloidea</taxon>
        <taxon>Philodinida</taxon>
        <taxon>Philodinidae</taxon>
        <taxon>Didymodactylos</taxon>
    </lineage>
</organism>
<evidence type="ECO:0000313" key="7">
    <source>
        <dbReference type="Proteomes" id="UP000663829"/>
    </source>
</evidence>
<evidence type="ECO:0000256" key="1">
    <source>
        <dbReference type="SAM" id="Phobius"/>
    </source>
</evidence>
<dbReference type="OrthoDB" id="10128844at2759"/>
<dbReference type="Proteomes" id="UP000677228">
    <property type="component" value="Unassembled WGS sequence"/>
</dbReference>
<feature type="transmembrane region" description="Helical" evidence="1">
    <location>
        <begin position="516"/>
        <end position="536"/>
    </location>
</feature>
<name>A0A814NX82_9BILA</name>
<comment type="caution">
    <text evidence="4">The sequence shown here is derived from an EMBL/GenBank/DDBJ whole genome shotgun (WGS) entry which is preliminary data.</text>
</comment>
<feature type="transmembrane region" description="Helical" evidence="1">
    <location>
        <begin position="775"/>
        <end position="801"/>
    </location>
</feature>
<evidence type="ECO:0008006" key="8">
    <source>
        <dbReference type="Google" id="ProtNLM"/>
    </source>
</evidence>
<feature type="chain" id="PRO_5036225440" description="Transmembrane protein" evidence="2">
    <location>
        <begin position="16"/>
        <end position="824"/>
    </location>
</feature>